<dbReference type="RefSeq" id="WP_147355801.1">
    <property type="nucleotide sequence ID" value="NZ_JBHSOV010000021.1"/>
</dbReference>
<dbReference type="PANTHER" id="PTHR30250">
    <property type="entry name" value="PST FAMILY PREDICTED COLANIC ACID TRANSPORTER"/>
    <property type="match status" value="1"/>
</dbReference>
<feature type="transmembrane region" description="Helical" evidence="6">
    <location>
        <begin position="299"/>
        <end position="324"/>
    </location>
</feature>
<feature type="transmembrane region" description="Helical" evidence="6">
    <location>
        <begin position="421"/>
        <end position="442"/>
    </location>
</feature>
<evidence type="ECO:0000256" key="3">
    <source>
        <dbReference type="ARBA" id="ARBA00022692"/>
    </source>
</evidence>
<name>A0A398CNK7_9BACL</name>
<feature type="transmembrane region" description="Helical" evidence="6">
    <location>
        <begin position="366"/>
        <end position="383"/>
    </location>
</feature>
<accession>A0A398CNK7</accession>
<keyword evidence="8" id="KW-1185">Reference proteome</keyword>
<feature type="transmembrane region" description="Helical" evidence="6">
    <location>
        <begin position="330"/>
        <end position="354"/>
    </location>
</feature>
<feature type="transmembrane region" description="Helical" evidence="6">
    <location>
        <begin position="40"/>
        <end position="61"/>
    </location>
</feature>
<keyword evidence="2" id="KW-1003">Cell membrane</keyword>
<keyword evidence="3 6" id="KW-0812">Transmembrane</keyword>
<keyword evidence="5 6" id="KW-0472">Membrane</keyword>
<feature type="transmembrane region" description="Helical" evidence="6">
    <location>
        <begin position="144"/>
        <end position="163"/>
    </location>
</feature>
<evidence type="ECO:0000256" key="6">
    <source>
        <dbReference type="SAM" id="Phobius"/>
    </source>
</evidence>
<dbReference type="InterPro" id="IPR050833">
    <property type="entry name" value="Poly_Biosynth_Transport"/>
</dbReference>
<evidence type="ECO:0000313" key="8">
    <source>
        <dbReference type="Proteomes" id="UP000266340"/>
    </source>
</evidence>
<sequence length="492" mass="53845">MKIHSKMIGPAMLIGAQYSTQIIAPLVSLLVVRYLGSEQFGLYASAMAITALLSVMPDFGLQQAALNMSARKEWTIQAILRKSLTVGLQYSLITFLLTVVWLYAIDYEMTTRLLGLMLGLTFFRISIVTVLTTGLQIQGKYGTIAVWNVAVGASQWISTLAAILAGASLYWLVLGPIVVSLVLACLMLVAVGRKLGLFPGANGGADRSLIPVKQLLNGSWNYGLAASMHQLYYKSDVAILSATRQPVEVGQYTVAFRIIELFFLFPGVVFNQVLYPKYCIWCRENIPKLRLYYGIMNKVMVAAGLLAAMILVLFGKEIVGLLFGESQLEAAGFLLILALAIPLRFWVSSAGAVLTNDGLIKTKLKIQCGIAVLNVGLNVLFIPRFGGEAAAINMIVTHIVLLAAYTYAAHRYLLGFARLRTFDWALPAALTAASLLGLFILYRDNLPVRIAGGGLLVAAVAVAFVFWFRRYERNEIRQLFSRGEKQAARLGL</sequence>
<evidence type="ECO:0000313" key="7">
    <source>
        <dbReference type="EMBL" id="RIE03820.1"/>
    </source>
</evidence>
<evidence type="ECO:0000256" key="4">
    <source>
        <dbReference type="ARBA" id="ARBA00022989"/>
    </source>
</evidence>
<proteinExistence type="predicted"/>
<dbReference type="Pfam" id="PF01943">
    <property type="entry name" value="Polysacc_synt"/>
    <property type="match status" value="1"/>
</dbReference>
<dbReference type="GO" id="GO:0005886">
    <property type="term" value="C:plasma membrane"/>
    <property type="evidence" value="ECO:0007669"/>
    <property type="project" value="UniProtKB-SubCell"/>
</dbReference>
<evidence type="ECO:0000256" key="5">
    <source>
        <dbReference type="ARBA" id="ARBA00023136"/>
    </source>
</evidence>
<reference evidence="7 8" key="1">
    <citation type="submission" date="2018-09" db="EMBL/GenBank/DDBJ databases">
        <title>Cohnella cavernae sp. nov., isolated from a karst cave.</title>
        <authorList>
            <person name="Zhu H."/>
        </authorList>
    </citation>
    <scope>NUCLEOTIDE SEQUENCE [LARGE SCALE GENOMIC DNA]</scope>
    <source>
        <strain evidence="7 8">K2E09-144</strain>
    </source>
</reference>
<feature type="transmembrane region" description="Helical" evidence="6">
    <location>
        <begin position="169"/>
        <end position="191"/>
    </location>
</feature>
<evidence type="ECO:0000256" key="2">
    <source>
        <dbReference type="ARBA" id="ARBA00022475"/>
    </source>
</evidence>
<dbReference type="Proteomes" id="UP000266340">
    <property type="component" value="Unassembled WGS sequence"/>
</dbReference>
<evidence type="ECO:0000256" key="1">
    <source>
        <dbReference type="ARBA" id="ARBA00004651"/>
    </source>
</evidence>
<comment type="caution">
    <text evidence="7">The sequence shown here is derived from an EMBL/GenBank/DDBJ whole genome shotgun (WGS) entry which is preliminary data.</text>
</comment>
<comment type="subcellular location">
    <subcellularLocation>
        <location evidence="1">Cell membrane</location>
        <topology evidence="1">Multi-pass membrane protein</topology>
    </subcellularLocation>
</comment>
<gene>
    <name evidence="7" type="ORF">D3H35_09715</name>
</gene>
<feature type="transmembrane region" description="Helical" evidence="6">
    <location>
        <begin position="12"/>
        <end position="34"/>
    </location>
</feature>
<feature type="transmembrane region" description="Helical" evidence="6">
    <location>
        <begin position="389"/>
        <end position="409"/>
    </location>
</feature>
<keyword evidence="4 6" id="KW-1133">Transmembrane helix</keyword>
<organism evidence="7 8">
    <name type="scientific">Cohnella faecalis</name>
    <dbReference type="NCBI Taxonomy" id="2315694"/>
    <lineage>
        <taxon>Bacteria</taxon>
        <taxon>Bacillati</taxon>
        <taxon>Bacillota</taxon>
        <taxon>Bacilli</taxon>
        <taxon>Bacillales</taxon>
        <taxon>Paenibacillaceae</taxon>
        <taxon>Cohnella</taxon>
    </lineage>
</organism>
<feature type="transmembrane region" description="Helical" evidence="6">
    <location>
        <begin position="116"/>
        <end position="137"/>
    </location>
</feature>
<dbReference type="InterPro" id="IPR002797">
    <property type="entry name" value="Polysacc_synth"/>
</dbReference>
<dbReference type="PANTHER" id="PTHR30250:SF11">
    <property type="entry name" value="O-ANTIGEN TRANSPORTER-RELATED"/>
    <property type="match status" value="1"/>
</dbReference>
<dbReference type="EMBL" id="QXJM01000030">
    <property type="protein sequence ID" value="RIE03820.1"/>
    <property type="molecule type" value="Genomic_DNA"/>
</dbReference>
<dbReference type="OrthoDB" id="5240734at2"/>
<protein>
    <submittedName>
        <fullName evidence="7">Uncharacterized protein</fullName>
    </submittedName>
</protein>
<feature type="transmembrane region" description="Helical" evidence="6">
    <location>
        <begin position="82"/>
        <end position="104"/>
    </location>
</feature>
<feature type="transmembrane region" description="Helical" evidence="6">
    <location>
        <begin position="448"/>
        <end position="468"/>
    </location>
</feature>
<dbReference type="AlphaFoldDB" id="A0A398CNK7"/>